<gene>
    <name evidence="1" type="ORF">SDC9_106673</name>
</gene>
<evidence type="ECO:0008006" key="2">
    <source>
        <dbReference type="Google" id="ProtNLM"/>
    </source>
</evidence>
<comment type="caution">
    <text evidence="1">The sequence shown here is derived from an EMBL/GenBank/DDBJ whole genome shotgun (WGS) entry which is preliminary data.</text>
</comment>
<dbReference type="AlphaFoldDB" id="A0A645B362"/>
<sequence length="205" mass="23344">MAKKLYQMASSLILICVCLFCGCKGENKQVKGVENMNVVTNTIKNTFVLDSSVNSKLILDDYRSLGKFYSANSELKLIESLMECPIVAFCNTSKSEYLFAYQYEGNTQNAFSCFEIGYYDEKINDYTQTNYKGFGTESGLRLGLTLEEVESIKGKGYTKEGDKITYTISNPNTVFLRNHNMPEYFLECVLQQNKVVRIKFGFTYP</sequence>
<name>A0A645B362_9ZZZZ</name>
<dbReference type="PROSITE" id="PS51257">
    <property type="entry name" value="PROKAR_LIPOPROTEIN"/>
    <property type="match status" value="1"/>
</dbReference>
<reference evidence="1" key="1">
    <citation type="submission" date="2019-08" db="EMBL/GenBank/DDBJ databases">
        <authorList>
            <person name="Kucharzyk K."/>
            <person name="Murdoch R.W."/>
            <person name="Higgins S."/>
            <person name="Loffler F."/>
        </authorList>
    </citation>
    <scope>NUCLEOTIDE SEQUENCE</scope>
</reference>
<organism evidence="1">
    <name type="scientific">bioreactor metagenome</name>
    <dbReference type="NCBI Taxonomy" id="1076179"/>
    <lineage>
        <taxon>unclassified sequences</taxon>
        <taxon>metagenomes</taxon>
        <taxon>ecological metagenomes</taxon>
    </lineage>
</organism>
<accession>A0A645B362</accession>
<proteinExistence type="predicted"/>
<dbReference type="EMBL" id="VSSQ01017476">
    <property type="protein sequence ID" value="MPM59827.1"/>
    <property type="molecule type" value="Genomic_DNA"/>
</dbReference>
<protein>
    <recommendedName>
        <fullName evidence="2">Lipoprotein</fullName>
    </recommendedName>
</protein>
<evidence type="ECO:0000313" key="1">
    <source>
        <dbReference type="EMBL" id="MPM59827.1"/>
    </source>
</evidence>